<accession>A0A397IVQ8</accession>
<reference evidence="1 2" key="1">
    <citation type="submission" date="2018-08" db="EMBL/GenBank/DDBJ databases">
        <title>Genome and evolution of the arbuscular mycorrhizal fungus Diversispora epigaea (formerly Glomus versiforme) and its bacterial endosymbionts.</title>
        <authorList>
            <person name="Sun X."/>
            <person name="Fei Z."/>
            <person name="Harrison M."/>
        </authorList>
    </citation>
    <scope>NUCLEOTIDE SEQUENCE [LARGE SCALE GENOMIC DNA]</scope>
    <source>
        <strain evidence="1 2">IT104</strain>
    </source>
</reference>
<organism evidence="1 2">
    <name type="scientific">Diversispora epigaea</name>
    <dbReference type="NCBI Taxonomy" id="1348612"/>
    <lineage>
        <taxon>Eukaryota</taxon>
        <taxon>Fungi</taxon>
        <taxon>Fungi incertae sedis</taxon>
        <taxon>Mucoromycota</taxon>
        <taxon>Glomeromycotina</taxon>
        <taxon>Glomeromycetes</taxon>
        <taxon>Diversisporales</taxon>
        <taxon>Diversisporaceae</taxon>
        <taxon>Diversispora</taxon>
    </lineage>
</organism>
<dbReference type="EMBL" id="PQFF01000130">
    <property type="protein sequence ID" value="RHZ80105.1"/>
    <property type="molecule type" value="Genomic_DNA"/>
</dbReference>
<comment type="caution">
    <text evidence="1">The sequence shown here is derived from an EMBL/GenBank/DDBJ whole genome shotgun (WGS) entry which is preliminary data.</text>
</comment>
<keyword evidence="2" id="KW-1185">Reference proteome</keyword>
<name>A0A397IVQ8_9GLOM</name>
<sequence>MSASEGLVVFSNNSVIVVQTIPKALLPYNNNYISIQALVDIMLLLEETSSRLLTW</sequence>
<gene>
    <name evidence="1" type="ORF">Glove_139g40</name>
</gene>
<evidence type="ECO:0000313" key="2">
    <source>
        <dbReference type="Proteomes" id="UP000266861"/>
    </source>
</evidence>
<protein>
    <submittedName>
        <fullName evidence="1">Uncharacterized protein</fullName>
    </submittedName>
</protein>
<dbReference type="AlphaFoldDB" id="A0A397IVQ8"/>
<evidence type="ECO:0000313" key="1">
    <source>
        <dbReference type="EMBL" id="RHZ80105.1"/>
    </source>
</evidence>
<proteinExistence type="predicted"/>
<dbReference type="Proteomes" id="UP000266861">
    <property type="component" value="Unassembled WGS sequence"/>
</dbReference>